<comment type="function">
    <text evidence="10">Catalyzes the hydroxylation of the N(6)-(4-aminobutyl)-L-lysine intermediate to form hypusine, an essential post-translational modification only found in mature eIF-5A factor.</text>
</comment>
<feature type="binding site" evidence="10">
    <location>
        <position position="102"/>
    </location>
    <ligand>
        <name>Fe cation</name>
        <dbReference type="ChEBI" id="CHEBI:24875"/>
        <label>1</label>
    </ligand>
</feature>
<comment type="subcellular location">
    <subcellularLocation>
        <location evidence="10">Cytoplasm</location>
    </subcellularLocation>
    <subcellularLocation>
        <location evidence="10">Nucleus</location>
    </subcellularLocation>
</comment>
<comment type="cofactor">
    <cofactor evidence="10">
        <name>Fe(2+)</name>
        <dbReference type="ChEBI" id="CHEBI:29033"/>
    </cofactor>
    <text evidence="10">Binds 2 Fe(2+) ions per subunit.</text>
</comment>
<keyword evidence="16" id="KW-1185">Reference proteome</keyword>
<dbReference type="GO" id="GO:0046872">
    <property type="term" value="F:metal ion binding"/>
    <property type="evidence" value="ECO:0007669"/>
    <property type="project" value="UniProtKB-KW"/>
</dbReference>
<sequence>MTLPGVSQDRIDELHSTLTNLSGTVPLASRFRALFTLKAIGTSQAVQAIGDALRPSQDRPDEPQALLGHELAYCLGQIADPAALPVLEATLRDTSVHPMVRHESAEAMGAIGDPVSLPILREYLKDGEVSVRETCELAIEKIEGTERANQAGIYGTIDPAPSMMKSFHETEGKDLGSSDLIKMKLQLLDQQKTLFERYRAMFGLRDAIRRTPDTDELDGIAVEALAAGFSDPSALFRHEIAYVFGQLSHPLSVPALIKVLENKQEDEMVRHEAAEALGSIATPEVLTALKAHASADEQSRVVRESCEVALDMYEHEHSAEFQYTLPLKSV</sequence>
<dbReference type="EMBL" id="PGCJ01000836">
    <property type="protein sequence ID" value="PLW18192.1"/>
    <property type="molecule type" value="Genomic_DNA"/>
</dbReference>
<dbReference type="InterPro" id="IPR016024">
    <property type="entry name" value="ARM-type_fold"/>
</dbReference>
<evidence type="ECO:0000256" key="7">
    <source>
        <dbReference type="ARBA" id="ARBA00023033"/>
    </source>
</evidence>
<keyword evidence="5 10" id="KW-0560">Oxidoreductase</keyword>
<evidence type="ECO:0000256" key="4">
    <source>
        <dbReference type="ARBA" id="ARBA00022737"/>
    </source>
</evidence>
<keyword evidence="10" id="KW-0539">Nucleus</keyword>
<dbReference type="SUPFAM" id="SSF48371">
    <property type="entry name" value="ARM repeat"/>
    <property type="match status" value="1"/>
</dbReference>
<evidence type="ECO:0000256" key="3">
    <source>
        <dbReference type="ARBA" id="ARBA00022723"/>
    </source>
</evidence>
<dbReference type="Pfam" id="PF13646">
    <property type="entry name" value="HEAT_2"/>
    <property type="match status" value="2"/>
</dbReference>
<proteinExistence type="inferred from homology"/>
<name>A0A2N5SY87_9BASI</name>
<feature type="binding site" evidence="10">
    <location>
        <position position="272"/>
    </location>
    <ligand>
        <name>Fe cation</name>
        <dbReference type="ChEBI" id="CHEBI:24875"/>
        <label>2</label>
    </ligand>
</feature>
<feature type="binding site" evidence="10">
    <location>
        <position position="103"/>
    </location>
    <ligand>
        <name>Fe cation</name>
        <dbReference type="ChEBI" id="CHEBI:24875"/>
        <label>1</label>
    </ligand>
</feature>
<evidence type="ECO:0000313" key="12">
    <source>
        <dbReference type="EMBL" id="PLW18192.1"/>
    </source>
</evidence>
<keyword evidence="10" id="KW-0963">Cytoplasm</keyword>
<dbReference type="EC" id="1.14.99.29" evidence="10"/>
<keyword evidence="8 10" id="KW-0386">Hypusine biosynthesis</keyword>
<evidence type="ECO:0000256" key="8">
    <source>
        <dbReference type="ARBA" id="ARBA00023256"/>
    </source>
</evidence>
<evidence type="ECO:0000256" key="1">
    <source>
        <dbReference type="ARBA" id="ARBA00000068"/>
    </source>
</evidence>
<organism evidence="12 16">
    <name type="scientific">Puccinia coronata f. sp. avenae</name>
    <dbReference type="NCBI Taxonomy" id="200324"/>
    <lineage>
        <taxon>Eukaryota</taxon>
        <taxon>Fungi</taxon>
        <taxon>Dikarya</taxon>
        <taxon>Basidiomycota</taxon>
        <taxon>Pucciniomycotina</taxon>
        <taxon>Pucciniomycetes</taxon>
        <taxon>Pucciniales</taxon>
        <taxon>Pucciniaceae</taxon>
        <taxon>Puccinia</taxon>
    </lineage>
</organism>
<evidence type="ECO:0000256" key="10">
    <source>
        <dbReference type="HAMAP-Rule" id="MF_03101"/>
    </source>
</evidence>
<comment type="function">
    <text evidence="9">Catalyzes the hydroxylation of the N(6)-(4-aminobutyl)-L-lysine intermediate produced by deoxyhypusine synthase/DHPS on a critical lysine of the eukaryotic translation initiation factor 5A/eIF-5A. This is the second step of the post-translational modification of that lysine into an unusual amino acid residue named hypusine. Hypusination is unique to mature eIF-5A factor and is essential for its function.</text>
</comment>
<dbReference type="GO" id="GO:0019135">
    <property type="term" value="F:deoxyhypusine monooxygenase activity"/>
    <property type="evidence" value="ECO:0007669"/>
    <property type="project" value="UniProtKB-UniRule"/>
</dbReference>
<evidence type="ECO:0000256" key="9">
    <source>
        <dbReference type="ARBA" id="ARBA00045876"/>
    </source>
</evidence>
<dbReference type="Proteomes" id="UP000235388">
    <property type="component" value="Unassembled WGS sequence"/>
</dbReference>
<comment type="caution">
    <text evidence="12">The sequence shown here is derived from an EMBL/GenBank/DDBJ whole genome shotgun (WGS) entry which is preliminary data.</text>
</comment>
<dbReference type="HAMAP" id="MF_03101">
    <property type="entry name" value="Deoxyhypusine_hydroxylase"/>
    <property type="match status" value="1"/>
</dbReference>
<evidence type="ECO:0000256" key="2">
    <source>
        <dbReference type="ARBA" id="ARBA00005041"/>
    </source>
</evidence>
<reference evidence="16 17" key="1">
    <citation type="submission" date="2017-11" db="EMBL/GenBank/DDBJ databases">
        <title>De novo assembly and phasing of dikaryotic genomes from two isolates of Puccinia coronata f. sp. avenae, the causal agent of oat crown rust.</title>
        <authorList>
            <person name="Miller M.E."/>
            <person name="Zhang Y."/>
            <person name="Omidvar V."/>
            <person name="Sperschneider J."/>
            <person name="Schwessinger B."/>
            <person name="Raley C."/>
            <person name="Palmer J.M."/>
            <person name="Garnica D."/>
            <person name="Upadhyaya N."/>
            <person name="Rathjen J."/>
            <person name="Taylor J.M."/>
            <person name="Park R.F."/>
            <person name="Dodds P.N."/>
            <person name="Hirsch C.D."/>
            <person name="Kianian S.F."/>
            <person name="Figueroa M."/>
        </authorList>
    </citation>
    <scope>NUCLEOTIDE SEQUENCE [LARGE SCALE GENOMIC DNA]</scope>
    <source>
        <strain evidence="12">12NC29</strain>
        <strain evidence="13">12SD80</strain>
    </source>
</reference>
<evidence type="ECO:0000313" key="15">
    <source>
        <dbReference type="EMBL" id="PLW57073.1"/>
    </source>
</evidence>
<dbReference type="AlphaFoldDB" id="A0A2N5SY87"/>
<dbReference type="SMART" id="SM00567">
    <property type="entry name" value="EZ_HEAT"/>
    <property type="match status" value="6"/>
</dbReference>
<dbReference type="EMBL" id="PGCI01000633">
    <property type="protein sequence ID" value="PLW23438.1"/>
    <property type="molecule type" value="Genomic_DNA"/>
</dbReference>
<keyword evidence="6 10" id="KW-0408">Iron</keyword>
<keyword evidence="7 10" id="KW-0503">Monooxygenase</keyword>
<evidence type="ECO:0000313" key="14">
    <source>
        <dbReference type="EMBL" id="PLW51905.1"/>
    </source>
</evidence>
<evidence type="ECO:0000256" key="6">
    <source>
        <dbReference type="ARBA" id="ARBA00023004"/>
    </source>
</evidence>
<dbReference type="UniPathway" id="UPA00354"/>
<feature type="binding site" evidence="10">
    <location>
        <position position="239"/>
    </location>
    <ligand>
        <name>Fe cation</name>
        <dbReference type="ChEBI" id="CHEBI:24875"/>
        <label>2</label>
    </ligand>
</feature>
<protein>
    <recommendedName>
        <fullName evidence="10">Deoxyhypusine hydroxylase</fullName>
        <shortName evidence="10">DOHH</shortName>
        <ecNumber evidence="10">1.14.99.29</ecNumber>
    </recommendedName>
    <alternativeName>
        <fullName evidence="10">Deoxyhypusine dioxygenase</fullName>
    </alternativeName>
    <alternativeName>
        <fullName evidence="10">Deoxyhypusine monooxygenase</fullName>
    </alternativeName>
</protein>
<accession>A0A2N5SY87</accession>
<comment type="pathway">
    <text evidence="2 10">Protein modification; eIF5A hypusination.</text>
</comment>
<evidence type="ECO:0000313" key="16">
    <source>
        <dbReference type="Proteomes" id="UP000235388"/>
    </source>
</evidence>
<dbReference type="GO" id="GO:0005737">
    <property type="term" value="C:cytoplasm"/>
    <property type="evidence" value="ECO:0007669"/>
    <property type="project" value="UniProtKB-SubCell"/>
</dbReference>
<evidence type="ECO:0000256" key="11">
    <source>
        <dbReference type="PROSITE-ProRule" id="PRU00103"/>
    </source>
</evidence>
<dbReference type="PANTHER" id="PTHR12697">
    <property type="entry name" value="PBS LYASE HEAT-LIKE PROTEIN"/>
    <property type="match status" value="1"/>
</dbReference>
<dbReference type="PROSITE" id="PS50077">
    <property type="entry name" value="HEAT_REPEAT"/>
    <property type="match status" value="1"/>
</dbReference>
<gene>
    <name evidence="10" type="primary">LIA1</name>
    <name evidence="15" type="ORF">PCANC_01916</name>
    <name evidence="12" type="ORF">PCANC_12656</name>
    <name evidence="14" type="ORF">PCASD_00816</name>
    <name evidence="13" type="ORF">PCASD_12733</name>
</gene>
<dbReference type="InterPro" id="IPR027517">
    <property type="entry name" value="Deoxyhypusine_hydroxylase"/>
</dbReference>
<dbReference type="InterPro" id="IPR021133">
    <property type="entry name" value="HEAT_type_2"/>
</dbReference>
<dbReference type="EMBL" id="PGCI01000003">
    <property type="protein sequence ID" value="PLW51905.1"/>
    <property type="molecule type" value="Genomic_DNA"/>
</dbReference>
<dbReference type="GO" id="GO:0005634">
    <property type="term" value="C:nucleus"/>
    <property type="evidence" value="ECO:0007669"/>
    <property type="project" value="UniProtKB-SubCell"/>
</dbReference>
<feature type="binding site" evidence="10">
    <location>
        <position position="271"/>
    </location>
    <ligand>
        <name>Fe cation</name>
        <dbReference type="ChEBI" id="CHEBI:24875"/>
        <label>2</label>
    </ligand>
</feature>
<dbReference type="Proteomes" id="UP000235392">
    <property type="component" value="Unassembled WGS sequence"/>
</dbReference>
<evidence type="ECO:0000313" key="13">
    <source>
        <dbReference type="EMBL" id="PLW23438.1"/>
    </source>
</evidence>
<comment type="similarity">
    <text evidence="10">Belongs to the deoxyhypusine hydroxylase family.</text>
</comment>
<keyword evidence="4" id="KW-0677">Repeat</keyword>
<dbReference type="Gene3D" id="1.25.10.10">
    <property type="entry name" value="Leucine-rich Repeat Variant"/>
    <property type="match status" value="2"/>
</dbReference>
<feature type="binding site" evidence="10">
    <location>
        <position position="69"/>
    </location>
    <ligand>
        <name>Fe cation</name>
        <dbReference type="ChEBI" id="CHEBI:24875"/>
        <label>1</label>
    </ligand>
</feature>
<dbReference type="EMBL" id="PGCJ01000014">
    <property type="protein sequence ID" value="PLW57073.1"/>
    <property type="molecule type" value="Genomic_DNA"/>
</dbReference>
<feature type="binding site" evidence="10">
    <location>
        <position position="238"/>
    </location>
    <ligand>
        <name>Fe cation</name>
        <dbReference type="ChEBI" id="CHEBI:24875"/>
        <label>2</label>
    </ligand>
</feature>
<dbReference type="InterPro" id="IPR011989">
    <property type="entry name" value="ARM-like"/>
</dbReference>
<dbReference type="PANTHER" id="PTHR12697:SF5">
    <property type="entry name" value="DEOXYHYPUSINE HYDROXYLASE"/>
    <property type="match status" value="1"/>
</dbReference>
<dbReference type="OrthoDB" id="421002at2759"/>
<feature type="repeat" description="HEAT" evidence="11">
    <location>
        <begin position="83"/>
        <end position="123"/>
    </location>
</feature>
<feature type="binding site" evidence="10">
    <location>
        <position position="70"/>
    </location>
    <ligand>
        <name>Fe cation</name>
        <dbReference type="ChEBI" id="CHEBI:24875"/>
        <label>1</label>
    </ligand>
</feature>
<evidence type="ECO:0000313" key="17">
    <source>
        <dbReference type="Proteomes" id="UP000235392"/>
    </source>
</evidence>
<dbReference type="InterPro" id="IPR004155">
    <property type="entry name" value="PBS_lyase_HEAT"/>
</dbReference>
<keyword evidence="3 10" id="KW-0479">Metal-binding</keyword>
<evidence type="ECO:0000256" key="5">
    <source>
        <dbReference type="ARBA" id="ARBA00023002"/>
    </source>
</evidence>
<dbReference type="STRING" id="200324.A0A2N5SY87"/>
<comment type="catalytic activity">
    <reaction evidence="1 10">
        <text>[eIF5A protein]-deoxyhypusine + AH2 + O2 = [eIF5A protein]-hypusine + A + H2O</text>
        <dbReference type="Rhea" id="RHEA:14101"/>
        <dbReference type="Rhea" id="RHEA-COMP:10144"/>
        <dbReference type="Rhea" id="RHEA-COMP:12592"/>
        <dbReference type="ChEBI" id="CHEBI:13193"/>
        <dbReference type="ChEBI" id="CHEBI:15377"/>
        <dbReference type="ChEBI" id="CHEBI:15379"/>
        <dbReference type="ChEBI" id="CHEBI:17499"/>
        <dbReference type="ChEBI" id="CHEBI:82657"/>
        <dbReference type="ChEBI" id="CHEBI:91175"/>
        <dbReference type="EC" id="1.14.99.29"/>
    </reaction>
</comment>